<protein>
    <submittedName>
        <fullName evidence="2">DUF1120 domain-containing protein</fullName>
    </submittedName>
</protein>
<name>A0ABY2Z473_9GAMM</name>
<dbReference type="InterPro" id="IPR010546">
    <property type="entry name" value="DUF1120"/>
</dbReference>
<dbReference type="Pfam" id="PF06551">
    <property type="entry name" value="DUF1120"/>
    <property type="match status" value="1"/>
</dbReference>
<dbReference type="RefSeq" id="WP_140924907.1">
    <property type="nucleotide sequence ID" value="NZ_VHIZ01000052.1"/>
</dbReference>
<evidence type="ECO:0000313" key="2">
    <source>
        <dbReference type="EMBL" id="TPV23199.1"/>
    </source>
</evidence>
<proteinExistence type="predicted"/>
<evidence type="ECO:0000313" key="3">
    <source>
        <dbReference type="Proteomes" id="UP000316142"/>
    </source>
</evidence>
<accession>A0ABY2Z473</accession>
<feature type="chain" id="PRO_5047468594" evidence="1">
    <location>
        <begin position="24"/>
        <end position="229"/>
    </location>
</feature>
<dbReference type="Proteomes" id="UP000316142">
    <property type="component" value="Unassembled WGS sequence"/>
</dbReference>
<feature type="signal peptide" evidence="1">
    <location>
        <begin position="1"/>
        <end position="23"/>
    </location>
</feature>
<keyword evidence="3" id="KW-1185">Reference proteome</keyword>
<keyword evidence="1" id="KW-0732">Signal</keyword>
<dbReference type="EMBL" id="VHIZ01000052">
    <property type="protein sequence ID" value="TPV23199.1"/>
    <property type="molecule type" value="Genomic_DNA"/>
</dbReference>
<gene>
    <name evidence="2" type="ORF">FJW00_15975</name>
</gene>
<comment type="caution">
    <text evidence="2">The sequence shown here is derived from an EMBL/GenBank/DDBJ whole genome shotgun (WGS) entry which is preliminary data.</text>
</comment>
<evidence type="ECO:0000256" key="1">
    <source>
        <dbReference type="SAM" id="SignalP"/>
    </source>
</evidence>
<organism evidence="2 3">
    <name type="scientific">Pantoea anthophila</name>
    <dbReference type="NCBI Taxonomy" id="470931"/>
    <lineage>
        <taxon>Bacteria</taxon>
        <taxon>Pseudomonadati</taxon>
        <taxon>Pseudomonadota</taxon>
        <taxon>Gammaproteobacteria</taxon>
        <taxon>Enterobacterales</taxon>
        <taxon>Erwiniaceae</taxon>
        <taxon>Pantoea</taxon>
    </lineage>
</organism>
<sequence>MRKLLLSTAIIAAMASVSFAGQAAESATLSITGTITPAACGVALSSASIDLGTIAAATLLKDSNVKQGNTVTLNVDCEAPVAIAVQTTDNRAASAMTLANMSEEMKATVSGLSDAHIFGLGTDSAQGHVGAMALAITDATADGAANANVLTSSDKAAWSLTHVTATAPATLTKNGYFTLAADANSTTPAAMTKASYSIASRMILKKADAYPSGEEVPIDGNVTFSVVYL</sequence>
<reference evidence="2 3" key="1">
    <citation type="submission" date="2019-06" db="EMBL/GenBank/DDBJ databases">
        <title>Taxogenomics and systematics of the genus Pantoea.</title>
        <authorList>
            <person name="Tambong J.T."/>
        </authorList>
    </citation>
    <scope>NUCLEOTIDE SEQUENCE [LARGE SCALE GENOMIC DNA]</scope>
    <source>
        <strain evidence="2 3">LMG 2558</strain>
    </source>
</reference>